<proteinExistence type="predicted"/>
<accession>C7NSJ7</accession>
<feature type="transmembrane region" description="Helical" evidence="1">
    <location>
        <begin position="89"/>
        <end position="108"/>
    </location>
</feature>
<feature type="transmembrane region" description="Helical" evidence="1">
    <location>
        <begin position="120"/>
        <end position="141"/>
    </location>
</feature>
<keyword evidence="1" id="KW-0472">Membrane</keyword>
<evidence type="ECO:0000313" key="3">
    <source>
        <dbReference type="Proteomes" id="UP000002071"/>
    </source>
</evidence>
<organism evidence="2 3">
    <name type="scientific">Halorhabdus utahensis (strain DSM 12940 / JCM 11049 / AX-2)</name>
    <dbReference type="NCBI Taxonomy" id="519442"/>
    <lineage>
        <taxon>Archaea</taxon>
        <taxon>Methanobacteriati</taxon>
        <taxon>Methanobacteriota</taxon>
        <taxon>Stenosarchaea group</taxon>
        <taxon>Halobacteria</taxon>
        <taxon>Halobacteriales</taxon>
        <taxon>Haloarculaceae</taxon>
        <taxon>Halorhabdus</taxon>
    </lineage>
</organism>
<dbReference type="AlphaFoldDB" id="C7NSJ7"/>
<dbReference type="eggNOG" id="arCOG06368">
    <property type="taxonomic scope" value="Archaea"/>
</dbReference>
<evidence type="ECO:0000256" key="1">
    <source>
        <dbReference type="SAM" id="Phobius"/>
    </source>
</evidence>
<keyword evidence="3" id="KW-1185">Reference proteome</keyword>
<protein>
    <submittedName>
        <fullName evidence="2">Uncharacterized protein</fullName>
    </submittedName>
</protein>
<sequence>MSGGTAPGLVAGIRIDLKRLHETWMEVVYPRQRNAEDTVLGKWTPNSRRGWITYRLWGAIGALAVGLLYPLVLLGYVFRAQTRRIDLAAARIGALGVFVVLVVLWGALSAFARYQFSTSGFIAVVAASVVAIIAGILAYVFSRLGGRVTTVVLAYPFGVTALLLPPVIAALYSPTLAESIFSQSEAVARWINDTVLDVYGINDRLRRTYDLRGIAHAAMWFGISIPVGWLLGIVVTLANYVRPGR</sequence>
<gene>
    <name evidence="2" type="ordered locus">Huta_2952</name>
</gene>
<dbReference type="HOGENOM" id="CLU_1118238_0_0_2"/>
<keyword evidence="1" id="KW-0812">Transmembrane</keyword>
<dbReference type="KEGG" id="hut:Huta_2952"/>
<name>C7NSJ7_HALUD</name>
<dbReference type="STRING" id="519442.Huta_2952"/>
<feature type="transmembrane region" description="Helical" evidence="1">
    <location>
        <begin position="56"/>
        <end position="77"/>
    </location>
</feature>
<evidence type="ECO:0000313" key="2">
    <source>
        <dbReference type="EMBL" id="ACV13113.1"/>
    </source>
</evidence>
<dbReference type="OrthoDB" id="156475at2157"/>
<feature type="transmembrane region" description="Helical" evidence="1">
    <location>
        <begin position="153"/>
        <end position="172"/>
    </location>
</feature>
<dbReference type="Proteomes" id="UP000002071">
    <property type="component" value="Chromosome"/>
</dbReference>
<dbReference type="RefSeq" id="WP_015790675.1">
    <property type="nucleotide sequence ID" value="NC_013158.1"/>
</dbReference>
<dbReference type="GeneID" id="8385261"/>
<reference evidence="2 3" key="1">
    <citation type="journal article" date="2009" name="Stand. Genomic Sci.">
        <title>Complete genome sequence of Halorhabdus utahensis type strain (AX-2).</title>
        <authorList>
            <person name="Anderson I."/>
            <person name="Tindall B.J."/>
            <person name="Pomrenke H."/>
            <person name="Goker M."/>
            <person name="Lapidus A."/>
            <person name="Nolan M."/>
            <person name="Copeland A."/>
            <person name="Glavina Del Rio T."/>
            <person name="Chen F."/>
            <person name="Tice H."/>
            <person name="Cheng J.F."/>
            <person name="Lucas S."/>
            <person name="Chertkov O."/>
            <person name="Bruce D."/>
            <person name="Brettin T."/>
            <person name="Detter J.C."/>
            <person name="Han C."/>
            <person name="Goodwin L."/>
            <person name="Land M."/>
            <person name="Hauser L."/>
            <person name="Chang Y.J."/>
            <person name="Jeffries C.D."/>
            <person name="Pitluck S."/>
            <person name="Pati A."/>
            <person name="Mavromatis K."/>
            <person name="Ivanova N."/>
            <person name="Ovchinnikova G."/>
            <person name="Chen A."/>
            <person name="Palaniappan K."/>
            <person name="Chain P."/>
            <person name="Rohde M."/>
            <person name="Bristow J."/>
            <person name="Eisen J.A."/>
            <person name="Markowitz V."/>
            <person name="Hugenholtz P."/>
            <person name="Kyrpides N.C."/>
            <person name="Klenk H.P."/>
        </authorList>
    </citation>
    <scope>NUCLEOTIDE SEQUENCE [LARGE SCALE GENOMIC DNA]</scope>
    <source>
        <strain evidence="3">DSM 12940 / JCM 11049 / AX-2</strain>
    </source>
</reference>
<feature type="transmembrane region" description="Helical" evidence="1">
    <location>
        <begin position="217"/>
        <end position="241"/>
    </location>
</feature>
<keyword evidence="1" id="KW-1133">Transmembrane helix</keyword>
<dbReference type="EMBL" id="CP001687">
    <property type="protein sequence ID" value="ACV13113.1"/>
    <property type="molecule type" value="Genomic_DNA"/>
</dbReference>